<accession>A0A1N7MQF5</accession>
<dbReference type="InterPro" id="IPR019847">
    <property type="entry name" value="Gliding_motility_assoc_GldN"/>
</dbReference>
<dbReference type="Proteomes" id="UP000186246">
    <property type="component" value="Unassembled WGS sequence"/>
</dbReference>
<dbReference type="AlphaFoldDB" id="A0A1N7MQF5"/>
<dbReference type="EMBL" id="FTOJ01000005">
    <property type="protein sequence ID" value="SIS88171.1"/>
    <property type="molecule type" value="Genomic_DNA"/>
</dbReference>
<evidence type="ECO:0000256" key="1">
    <source>
        <dbReference type="SAM" id="SignalP"/>
    </source>
</evidence>
<gene>
    <name evidence="2" type="ORF">SAMN05421796_105121</name>
</gene>
<protein>
    <submittedName>
        <fullName evidence="2">Gliding motility associated protien GldN</fullName>
    </submittedName>
</protein>
<keyword evidence="1" id="KW-0732">Signal</keyword>
<organism evidence="2 3">
    <name type="scientific">Chryseobacterium piscicola</name>
    <dbReference type="NCBI Taxonomy" id="551459"/>
    <lineage>
        <taxon>Bacteria</taxon>
        <taxon>Pseudomonadati</taxon>
        <taxon>Bacteroidota</taxon>
        <taxon>Flavobacteriia</taxon>
        <taxon>Flavobacteriales</taxon>
        <taxon>Weeksellaceae</taxon>
        <taxon>Chryseobacterium group</taxon>
        <taxon>Chryseobacterium</taxon>
    </lineage>
</organism>
<evidence type="ECO:0000313" key="3">
    <source>
        <dbReference type="Proteomes" id="UP000186246"/>
    </source>
</evidence>
<feature type="signal peptide" evidence="1">
    <location>
        <begin position="1"/>
        <end position="29"/>
    </location>
</feature>
<reference evidence="3" key="1">
    <citation type="submission" date="2017-01" db="EMBL/GenBank/DDBJ databases">
        <authorList>
            <person name="Varghese N."/>
            <person name="Submissions S."/>
        </authorList>
    </citation>
    <scope>NUCLEOTIDE SEQUENCE [LARGE SCALE GENOMIC DNA]</scope>
    <source>
        <strain evidence="3">DSM 21068</strain>
    </source>
</reference>
<feature type="chain" id="PRO_5012568850" evidence="1">
    <location>
        <begin position="30"/>
        <end position="323"/>
    </location>
</feature>
<dbReference type="Pfam" id="PF19841">
    <property type="entry name" value="GldN"/>
    <property type="match status" value="1"/>
</dbReference>
<name>A0A1N7MQF5_9FLAO</name>
<dbReference type="NCBIfam" id="TIGR03523">
    <property type="entry name" value="GldN"/>
    <property type="match status" value="1"/>
</dbReference>
<proteinExistence type="predicted"/>
<dbReference type="STRING" id="551459.SAMN05421796_105121"/>
<sequence>MFSNNYLKNPIMKKYISSLLVLASGFAFSQTILNASSPEEFRQMRADNMRKVNDTVISNKVAPLEYGFVDDKDILKSMMVWEIIDMNDKINQPFYYDNPNGLLSKNTRSLYQILLDAALDSKITEVYEDENFSTKSTPEGIRKKLESVRLDDEAIEILNSGRALTEEEKKMYTDYIRTTTEKVKVLKIMGMWFIDKRDGQMKYRPIGIAAMGPDPSAVGRTGLDGQPLNIGEELVDLFWIYYPNARDILANNYVYNKKNSSADISFDDVINARRFSSIIYKSSTGTGEGTISEYIPQNAEEQLAESNRIKEQILQMENDMWNY</sequence>
<evidence type="ECO:0000313" key="2">
    <source>
        <dbReference type="EMBL" id="SIS88171.1"/>
    </source>
</evidence>